<organism evidence="3 4">
    <name type="scientific">Virgisporangium aliadipatigenens</name>
    <dbReference type="NCBI Taxonomy" id="741659"/>
    <lineage>
        <taxon>Bacteria</taxon>
        <taxon>Bacillati</taxon>
        <taxon>Actinomycetota</taxon>
        <taxon>Actinomycetes</taxon>
        <taxon>Micromonosporales</taxon>
        <taxon>Micromonosporaceae</taxon>
        <taxon>Virgisporangium</taxon>
    </lineage>
</organism>
<feature type="transmembrane region" description="Helical" evidence="2">
    <location>
        <begin position="590"/>
        <end position="614"/>
    </location>
</feature>
<dbReference type="InterPro" id="IPR025291">
    <property type="entry name" value="DUF4153"/>
</dbReference>
<dbReference type="Proteomes" id="UP000619260">
    <property type="component" value="Unassembled WGS sequence"/>
</dbReference>
<reference evidence="3" key="1">
    <citation type="submission" date="2021-01" db="EMBL/GenBank/DDBJ databases">
        <title>Whole genome shotgun sequence of Virgisporangium aliadipatigenens NBRC 105644.</title>
        <authorList>
            <person name="Komaki H."/>
            <person name="Tamura T."/>
        </authorList>
    </citation>
    <scope>NUCLEOTIDE SEQUENCE</scope>
    <source>
        <strain evidence="3">NBRC 105644</strain>
    </source>
</reference>
<feature type="region of interest" description="Disordered" evidence="1">
    <location>
        <begin position="45"/>
        <end position="263"/>
    </location>
</feature>
<comment type="caution">
    <text evidence="3">The sequence shown here is derived from an EMBL/GenBank/DDBJ whole genome shotgun (WGS) entry which is preliminary data.</text>
</comment>
<feature type="compositionally biased region" description="Low complexity" evidence="1">
    <location>
        <begin position="61"/>
        <end position="71"/>
    </location>
</feature>
<dbReference type="EMBL" id="BOPF01000049">
    <property type="protein sequence ID" value="GIJ51492.1"/>
    <property type="molecule type" value="Genomic_DNA"/>
</dbReference>
<feature type="compositionally biased region" description="Pro residues" evidence="1">
    <location>
        <begin position="207"/>
        <end position="220"/>
    </location>
</feature>
<gene>
    <name evidence="3" type="ORF">Val02_83780</name>
</gene>
<proteinExistence type="predicted"/>
<dbReference type="AlphaFoldDB" id="A0A8J4DWW1"/>
<feature type="transmembrane region" description="Helical" evidence="2">
    <location>
        <begin position="472"/>
        <end position="494"/>
    </location>
</feature>
<evidence type="ECO:0000313" key="4">
    <source>
        <dbReference type="Proteomes" id="UP000619260"/>
    </source>
</evidence>
<feature type="transmembrane region" description="Helical" evidence="2">
    <location>
        <begin position="312"/>
        <end position="333"/>
    </location>
</feature>
<feature type="transmembrane region" description="Helical" evidence="2">
    <location>
        <begin position="626"/>
        <end position="648"/>
    </location>
</feature>
<feature type="transmembrane region" description="Helical" evidence="2">
    <location>
        <begin position="515"/>
        <end position="539"/>
    </location>
</feature>
<protein>
    <recommendedName>
        <fullName evidence="5">DUF4173 domain-containing protein</fullName>
    </recommendedName>
</protein>
<evidence type="ECO:0000256" key="2">
    <source>
        <dbReference type="SAM" id="Phobius"/>
    </source>
</evidence>
<feature type="transmembrane region" description="Helical" evidence="2">
    <location>
        <begin position="433"/>
        <end position="452"/>
    </location>
</feature>
<keyword evidence="2" id="KW-0472">Membrane</keyword>
<dbReference type="RefSeq" id="WP_203904890.1">
    <property type="nucleotide sequence ID" value="NZ_BOPF01000049.1"/>
</dbReference>
<sequence>MEPIQDRVFLHKRVPLTRAAPESPDWVPAPPDSWAMLSAPVSGAPVSAMPAAGSVSAPPYAAGVPTSAVPASAPPLPGGPGWVRAVAPSGGVGSGSGSDGDPAPDGASPAASTTGVGPSAGGASSLGFVAPDSAPVESSAPGAASTGGAGSSAPAGQPAGTAAGGTPSGPGPSGPSGTVRPASAPAGQITAGPTPVGAATTAGPGGATPPAPPGPLPPKSGPARPGYPAQPVSGGMPAYPGQPVSAGTPAYPGRPVTAPPAPPRLMMPAGIRPGFLTRHWPEPADPTPTAVAGVGLIGATAALFLRFQAGPSVGWLIVGLVAAACVLASRRAAVRASGESGWSPSPRALWAVAAVALLSVGTVRAAGWLFALCVPLAVVCASVAVAGGRTARTLLLTAFSTPFAGFRGAPWFVRGASREMGRSTGSHSLRMAAAIGVTLALVVVFGGLFAAADPAFEALVDKLVPEVDPSGFFGAGWRFVIFAWGGLGAVYLASRPPTLDAVEPGERKPVRRVEWLLPAVVLDGVFVTFVAVQFGAWFGRDDYVRRTAGLTYAEYARHGFWQLSAISVLTLVVLAVAVRKAPRENRGDRIAIRAALGTLTALSLVVVGSALLRMHVYEQAYGLTRLRLLVAVCEVAIGIVFVMVLVAGIRLNGAWLPRAVLGTAVVALLSLAALNPDRLIADRNIGRYQAHPERRLDIYYLGSLSADAAPAFDRLPKAYRDCVLSGIELSLSLEPDAWYEFNFGRAEARRLDPAGNAANCYSLR</sequence>
<name>A0A8J4DWW1_9ACTN</name>
<evidence type="ECO:0000313" key="3">
    <source>
        <dbReference type="EMBL" id="GIJ51492.1"/>
    </source>
</evidence>
<feature type="transmembrane region" description="Helical" evidence="2">
    <location>
        <begin position="655"/>
        <end position="674"/>
    </location>
</feature>
<keyword evidence="2" id="KW-1133">Transmembrane helix</keyword>
<accession>A0A8J4DWW1</accession>
<feature type="transmembrane region" description="Helical" evidence="2">
    <location>
        <begin position="559"/>
        <end position="578"/>
    </location>
</feature>
<dbReference type="Pfam" id="PF13687">
    <property type="entry name" value="DUF4153"/>
    <property type="match status" value="1"/>
</dbReference>
<feature type="compositionally biased region" description="Low complexity" evidence="1">
    <location>
        <begin position="99"/>
        <end position="112"/>
    </location>
</feature>
<keyword evidence="4" id="KW-1185">Reference proteome</keyword>
<evidence type="ECO:0000256" key="1">
    <source>
        <dbReference type="SAM" id="MobiDB-lite"/>
    </source>
</evidence>
<evidence type="ECO:0008006" key="5">
    <source>
        <dbReference type="Google" id="ProtNLM"/>
    </source>
</evidence>
<keyword evidence="2" id="KW-0812">Transmembrane</keyword>
<feature type="compositionally biased region" description="Low complexity" evidence="1">
    <location>
        <begin position="151"/>
        <end position="161"/>
    </location>
</feature>
<feature type="compositionally biased region" description="Low complexity" evidence="1">
    <location>
        <begin position="190"/>
        <end position="202"/>
    </location>
</feature>
<feature type="transmembrane region" description="Helical" evidence="2">
    <location>
        <begin position="368"/>
        <end position="388"/>
    </location>
</feature>
<feature type="transmembrane region" description="Helical" evidence="2">
    <location>
        <begin position="287"/>
        <end position="305"/>
    </location>
</feature>